<dbReference type="GeneID" id="108666114"/>
<evidence type="ECO:0000256" key="4">
    <source>
        <dbReference type="ARBA" id="ARBA00022771"/>
    </source>
</evidence>
<evidence type="ECO:0000313" key="10">
    <source>
        <dbReference type="RefSeq" id="XP_018008416.1"/>
    </source>
</evidence>
<feature type="domain" description="C2H2-type" evidence="8">
    <location>
        <begin position="212"/>
        <end position="234"/>
    </location>
</feature>
<comment type="subcellular location">
    <subcellularLocation>
        <location evidence="1">Nucleus</location>
    </subcellularLocation>
</comment>
<gene>
    <name evidence="10" type="primary">LOC108666114</name>
</gene>
<accession>A0A8B7N3K4</accession>
<dbReference type="GO" id="GO:0008270">
    <property type="term" value="F:zinc ion binding"/>
    <property type="evidence" value="ECO:0007669"/>
    <property type="project" value="UniProtKB-KW"/>
</dbReference>
<dbReference type="InterPro" id="IPR036236">
    <property type="entry name" value="Znf_C2H2_sf"/>
</dbReference>
<evidence type="ECO:0000256" key="6">
    <source>
        <dbReference type="ARBA" id="ARBA00023242"/>
    </source>
</evidence>
<dbReference type="InterPro" id="IPR003604">
    <property type="entry name" value="Matrin/U1-like-C_Znf_C2H2"/>
</dbReference>
<organism evidence="9 10">
    <name type="scientific">Hyalella azteca</name>
    <name type="common">Amphipod</name>
    <dbReference type="NCBI Taxonomy" id="294128"/>
    <lineage>
        <taxon>Eukaryota</taxon>
        <taxon>Metazoa</taxon>
        <taxon>Ecdysozoa</taxon>
        <taxon>Arthropoda</taxon>
        <taxon>Crustacea</taxon>
        <taxon>Multicrustacea</taxon>
        <taxon>Malacostraca</taxon>
        <taxon>Eumalacostraca</taxon>
        <taxon>Peracarida</taxon>
        <taxon>Amphipoda</taxon>
        <taxon>Senticaudata</taxon>
        <taxon>Talitrida</taxon>
        <taxon>Talitroidea</taxon>
        <taxon>Hyalellidae</taxon>
        <taxon>Hyalella</taxon>
    </lineage>
</organism>
<protein>
    <submittedName>
        <fullName evidence="10">Zinc finger protein 346</fullName>
    </submittedName>
</protein>
<reference evidence="10" key="1">
    <citation type="submission" date="2025-08" db="UniProtKB">
        <authorList>
            <consortium name="RefSeq"/>
        </authorList>
    </citation>
    <scope>IDENTIFICATION</scope>
    <source>
        <tissue evidence="10">Whole organism</tissue>
    </source>
</reference>
<feature type="domain" description="C2H2-type" evidence="8">
    <location>
        <begin position="128"/>
        <end position="150"/>
    </location>
</feature>
<dbReference type="Gene3D" id="3.30.160.60">
    <property type="entry name" value="Classic Zinc Finger"/>
    <property type="match status" value="4"/>
</dbReference>
<evidence type="ECO:0000256" key="1">
    <source>
        <dbReference type="ARBA" id="ARBA00004123"/>
    </source>
</evidence>
<dbReference type="AlphaFoldDB" id="A0A8B7N3K4"/>
<dbReference type="OMA" id="TGPNAFH"/>
<dbReference type="Proteomes" id="UP000694843">
    <property type="component" value="Unplaced"/>
</dbReference>
<evidence type="ECO:0000256" key="3">
    <source>
        <dbReference type="ARBA" id="ARBA00022737"/>
    </source>
</evidence>
<dbReference type="Pfam" id="PF12874">
    <property type="entry name" value="zf-met"/>
    <property type="match status" value="4"/>
</dbReference>
<dbReference type="InterPro" id="IPR051868">
    <property type="entry name" value="ZN346_ZMAT4"/>
</dbReference>
<dbReference type="GO" id="GO:0003676">
    <property type="term" value="F:nucleic acid binding"/>
    <property type="evidence" value="ECO:0007669"/>
    <property type="project" value="InterPro"/>
</dbReference>
<name>A0A8B7N3K4_HYAAZ</name>
<feature type="compositionally biased region" description="Basic and acidic residues" evidence="7">
    <location>
        <begin position="293"/>
        <end position="308"/>
    </location>
</feature>
<evidence type="ECO:0000313" key="9">
    <source>
        <dbReference type="Proteomes" id="UP000694843"/>
    </source>
</evidence>
<proteinExistence type="predicted"/>
<evidence type="ECO:0000256" key="2">
    <source>
        <dbReference type="ARBA" id="ARBA00022723"/>
    </source>
</evidence>
<dbReference type="PROSITE" id="PS00028">
    <property type="entry name" value="ZINC_FINGER_C2H2_1"/>
    <property type="match status" value="3"/>
</dbReference>
<feature type="region of interest" description="Disordered" evidence="7">
    <location>
        <begin position="281"/>
        <end position="322"/>
    </location>
</feature>
<dbReference type="PANTHER" id="PTHR46144">
    <property type="entry name" value="ZINC FINGER PROTEIN 385B-LIKE"/>
    <property type="match status" value="1"/>
</dbReference>
<dbReference type="OrthoDB" id="434647at2759"/>
<feature type="region of interest" description="Disordered" evidence="7">
    <location>
        <begin position="79"/>
        <end position="119"/>
    </location>
</feature>
<evidence type="ECO:0000256" key="5">
    <source>
        <dbReference type="ARBA" id="ARBA00022833"/>
    </source>
</evidence>
<dbReference type="SMART" id="SM00451">
    <property type="entry name" value="ZnF_U1"/>
    <property type="match status" value="4"/>
</dbReference>
<keyword evidence="9" id="KW-1185">Reference proteome</keyword>
<dbReference type="KEGG" id="hazt:108666114"/>
<keyword evidence="5" id="KW-0862">Zinc</keyword>
<keyword evidence="6" id="KW-0539">Nucleus</keyword>
<dbReference type="RefSeq" id="XP_018008416.1">
    <property type="nucleotide sequence ID" value="XM_018152927.2"/>
</dbReference>
<evidence type="ECO:0000259" key="8">
    <source>
        <dbReference type="PROSITE" id="PS00028"/>
    </source>
</evidence>
<evidence type="ECO:0000256" key="7">
    <source>
        <dbReference type="SAM" id="MobiDB-lite"/>
    </source>
</evidence>
<dbReference type="InterPro" id="IPR013087">
    <property type="entry name" value="Znf_C2H2_type"/>
</dbReference>
<feature type="compositionally biased region" description="Basic and acidic residues" evidence="7">
    <location>
        <begin position="80"/>
        <end position="101"/>
    </location>
</feature>
<dbReference type="PANTHER" id="PTHR46144:SF6">
    <property type="entry name" value="C2H2-TYPE DOMAIN-CONTAINING PROTEIN"/>
    <property type="match status" value="1"/>
</dbReference>
<sequence length="363" mass="40845">MDGFVPEAQALLELEDNAGSNPSRDNYVSPLALSQPTLPIQHYDPAGTYRTPHKPSAKKNYGGYCEICNLRLNSYTQSKSHYEGKPHAKKVKAEQKRKESLSSDGTTDNAPPPCKKQARDEPVSRLYCEPCKLTFTSAAHAKDHYLGRNHDRVLHGLKPFQQGYFNTTTNKWQRTPPDPRLSAQLLSSEPPTDIDGKPTHTEKPRVRGKFHCELCNCALTCDQQLQSHLAGARHAKLLKKQEALLRETEKSGEEPEAAAAANLALRCEVCNVSFNSILQRQQHMDSKKHRVKESKLERKQEAEEEQKKAKQNNPESRHSLDISSELVTYKHLKILPQMYASPLTVFSTDNYTSQNSNSSTPES</sequence>
<dbReference type="SMART" id="SM00355">
    <property type="entry name" value="ZnF_C2H2"/>
    <property type="match status" value="4"/>
</dbReference>
<keyword evidence="2" id="KW-0479">Metal-binding</keyword>
<dbReference type="GO" id="GO:0005634">
    <property type="term" value="C:nucleus"/>
    <property type="evidence" value="ECO:0007669"/>
    <property type="project" value="UniProtKB-SubCell"/>
</dbReference>
<keyword evidence="4" id="KW-0863">Zinc-finger</keyword>
<feature type="domain" description="C2H2-type" evidence="8">
    <location>
        <begin position="267"/>
        <end position="289"/>
    </location>
</feature>
<dbReference type="SUPFAM" id="SSF57667">
    <property type="entry name" value="beta-beta-alpha zinc fingers"/>
    <property type="match status" value="4"/>
</dbReference>
<keyword evidence="3" id="KW-0677">Repeat</keyword>